<evidence type="ECO:0000313" key="1">
    <source>
        <dbReference type="Proteomes" id="UP000887576"/>
    </source>
</evidence>
<proteinExistence type="predicted"/>
<dbReference type="Proteomes" id="UP000887576">
    <property type="component" value="Unplaced"/>
</dbReference>
<accession>A0AC34QYT0</accession>
<protein>
    <submittedName>
        <fullName evidence="2">Uncharacterized protein</fullName>
    </submittedName>
</protein>
<reference evidence="2" key="1">
    <citation type="submission" date="2022-11" db="UniProtKB">
        <authorList>
            <consortium name="WormBaseParasite"/>
        </authorList>
    </citation>
    <scope>IDENTIFICATION</scope>
</reference>
<dbReference type="WBParaSite" id="JU765_v2.g20483.t1">
    <property type="protein sequence ID" value="JU765_v2.g20483.t1"/>
    <property type="gene ID" value="JU765_v2.g20483"/>
</dbReference>
<name>A0AC34QYT0_9BILA</name>
<evidence type="ECO:0000313" key="2">
    <source>
        <dbReference type="WBParaSite" id="JU765_v2.g20483.t1"/>
    </source>
</evidence>
<sequence>IKLLREAGAKLLLQPIDIGIAVCLAVSKGDLATIQAWHAAGATFSEADYQGRTPLHAAVSCNDLEMVKYLCAAGADPNLCDNFGRSALDEARVGEKEEILNFLVDFTNWPNGNDENHRATFTIG</sequence>
<organism evidence="1 2">
    <name type="scientific">Panagrolaimus sp. JU765</name>
    <dbReference type="NCBI Taxonomy" id="591449"/>
    <lineage>
        <taxon>Eukaryota</taxon>
        <taxon>Metazoa</taxon>
        <taxon>Ecdysozoa</taxon>
        <taxon>Nematoda</taxon>
        <taxon>Chromadorea</taxon>
        <taxon>Rhabditida</taxon>
        <taxon>Tylenchina</taxon>
        <taxon>Panagrolaimomorpha</taxon>
        <taxon>Panagrolaimoidea</taxon>
        <taxon>Panagrolaimidae</taxon>
        <taxon>Panagrolaimus</taxon>
    </lineage>
</organism>